<accession>A0A182FZK7</accession>
<name>A0A182FZK7_ANOAL</name>
<dbReference type="AlphaFoldDB" id="A0A182FZK7"/>
<dbReference type="Proteomes" id="UP000069272">
    <property type="component" value="Unassembled WGS sequence"/>
</dbReference>
<reference evidence="2" key="1">
    <citation type="journal article" date="2017" name="G3 (Bethesda)">
        <title>The Physical Genome Mapping of Anopheles albimanus Corrected Scaffold Misassemblies and Identified Interarm Rearrangements in Genus Anopheles.</title>
        <authorList>
            <person name="Artemov G.N."/>
            <person name="Peery A.N."/>
            <person name="Jiang X."/>
            <person name="Tu Z."/>
            <person name="Stegniy V.N."/>
            <person name="Sharakhova M.V."/>
            <person name="Sharakhov I.V."/>
        </authorList>
    </citation>
    <scope>NUCLEOTIDE SEQUENCE [LARGE SCALE GENOMIC DNA]</scope>
    <source>
        <strain evidence="2">STECLA/ALBI9_A</strain>
    </source>
</reference>
<dbReference type="EnsemblMetazoa" id="AALB015022-RA">
    <property type="protein sequence ID" value="AALB015022-PA"/>
    <property type="gene ID" value="AALB015022"/>
</dbReference>
<proteinExistence type="predicted"/>
<protein>
    <submittedName>
        <fullName evidence="1">Uncharacterized protein</fullName>
    </submittedName>
</protein>
<evidence type="ECO:0000313" key="1">
    <source>
        <dbReference type="EnsemblMetazoa" id="AALB015022-PA"/>
    </source>
</evidence>
<dbReference type="VEuPathDB" id="VectorBase:AALB015022"/>
<sequence length="44" mass="5195">MVFRRQLGFRNLDLPAYPWRCQELGLLSLADIDDPTLMSRLPIY</sequence>
<keyword evidence="2" id="KW-1185">Reference proteome</keyword>
<organism evidence="1 2">
    <name type="scientific">Anopheles albimanus</name>
    <name type="common">New world malaria mosquito</name>
    <dbReference type="NCBI Taxonomy" id="7167"/>
    <lineage>
        <taxon>Eukaryota</taxon>
        <taxon>Metazoa</taxon>
        <taxon>Ecdysozoa</taxon>
        <taxon>Arthropoda</taxon>
        <taxon>Hexapoda</taxon>
        <taxon>Insecta</taxon>
        <taxon>Pterygota</taxon>
        <taxon>Neoptera</taxon>
        <taxon>Endopterygota</taxon>
        <taxon>Diptera</taxon>
        <taxon>Nematocera</taxon>
        <taxon>Culicoidea</taxon>
        <taxon>Culicidae</taxon>
        <taxon>Anophelinae</taxon>
        <taxon>Anopheles</taxon>
    </lineage>
</organism>
<evidence type="ECO:0000313" key="2">
    <source>
        <dbReference type="Proteomes" id="UP000069272"/>
    </source>
</evidence>
<reference evidence="1" key="2">
    <citation type="submission" date="2022-08" db="UniProtKB">
        <authorList>
            <consortium name="EnsemblMetazoa"/>
        </authorList>
    </citation>
    <scope>IDENTIFICATION</scope>
    <source>
        <strain evidence="1">STECLA/ALBI9_A</strain>
    </source>
</reference>